<feature type="compositionally biased region" description="Basic and acidic residues" evidence="1">
    <location>
        <begin position="1"/>
        <end position="10"/>
    </location>
</feature>
<evidence type="ECO:0000256" key="1">
    <source>
        <dbReference type="SAM" id="MobiDB-lite"/>
    </source>
</evidence>
<dbReference type="EMBL" id="PJMY01000003">
    <property type="protein sequence ID" value="PKV95982.1"/>
    <property type="molecule type" value="Genomic_DNA"/>
</dbReference>
<evidence type="ECO:0000313" key="3">
    <source>
        <dbReference type="Proteomes" id="UP000233750"/>
    </source>
</evidence>
<keyword evidence="3" id="KW-1185">Reference proteome</keyword>
<protein>
    <recommendedName>
        <fullName evidence="4">Bifunctional DNA primase/polymerase-like protein</fullName>
    </recommendedName>
</protein>
<proteinExistence type="predicted"/>
<organism evidence="2 3">
    <name type="scientific">Amycolatopsis echigonensis</name>
    <dbReference type="NCBI Taxonomy" id="2576905"/>
    <lineage>
        <taxon>Bacteria</taxon>
        <taxon>Bacillati</taxon>
        <taxon>Actinomycetota</taxon>
        <taxon>Actinomycetes</taxon>
        <taxon>Pseudonocardiales</taxon>
        <taxon>Pseudonocardiaceae</taxon>
        <taxon>Amycolatopsis</taxon>
    </lineage>
</organism>
<accession>A0A2N3WQ51</accession>
<reference evidence="2 3" key="1">
    <citation type="submission" date="2017-12" db="EMBL/GenBank/DDBJ databases">
        <title>Sequencing the genomes of 1000 Actinobacteria strains.</title>
        <authorList>
            <person name="Klenk H.-P."/>
        </authorList>
    </citation>
    <scope>NUCLEOTIDE SEQUENCE [LARGE SCALE GENOMIC DNA]</scope>
    <source>
        <strain evidence="2 3">DSM 45165</strain>
    </source>
</reference>
<sequence>MEGTPCERKASTMTLDQQVRPDQHTGPDPADAYYGGVFGWSVRRQGARLFLALENGLCAVTLPKLTSGPVRHHLSALGCEGPSLILPTQHGPRLAILAETDGELLLRGSLPADVTVLDSGALLPLPTGQQAPGLGPEWLTAPDPRHRWLPSVSAVLAGVRQRP</sequence>
<dbReference type="Proteomes" id="UP000233750">
    <property type="component" value="Unassembled WGS sequence"/>
</dbReference>
<comment type="caution">
    <text evidence="2">The sequence shown here is derived from an EMBL/GenBank/DDBJ whole genome shotgun (WGS) entry which is preliminary data.</text>
</comment>
<evidence type="ECO:0000313" key="2">
    <source>
        <dbReference type="EMBL" id="PKV95982.1"/>
    </source>
</evidence>
<name>A0A2N3WQ51_9PSEU</name>
<feature type="region of interest" description="Disordered" evidence="1">
    <location>
        <begin position="1"/>
        <end position="28"/>
    </location>
</feature>
<dbReference type="AlphaFoldDB" id="A0A2N3WQ51"/>
<gene>
    <name evidence="2" type="ORF">ATK30_6917</name>
</gene>
<evidence type="ECO:0008006" key="4">
    <source>
        <dbReference type="Google" id="ProtNLM"/>
    </source>
</evidence>